<sequence>MYGHGVSVESGGTTLRGSTLHPPCEIVCCLAGARELTPGQARLAAAVHASGHAAVGRAQGMPAPALRLESGAACADCGARPQLVPRRGRGGRPVELPGLLVSLAAGVQAELLWLERAGLFTGTRAWCAEAAGLDDQEQARHAAARAGVELAYERPGDAPWPWNYRLQELRAVRLLDERWPAVTRLAEALDAAGDLSAVETARLLSWGC</sequence>
<gene>
    <name evidence="1" type="ORF">ACFP3V_24315</name>
</gene>
<dbReference type="InterPro" id="IPR037219">
    <property type="entry name" value="Peptidase_M41-like"/>
</dbReference>
<organism evidence="1 2">
    <name type="scientific">Streptacidiphilus monticola</name>
    <dbReference type="NCBI Taxonomy" id="2161674"/>
    <lineage>
        <taxon>Bacteria</taxon>
        <taxon>Bacillati</taxon>
        <taxon>Actinomycetota</taxon>
        <taxon>Actinomycetes</taxon>
        <taxon>Kitasatosporales</taxon>
        <taxon>Streptomycetaceae</taxon>
        <taxon>Streptacidiphilus</taxon>
    </lineage>
</organism>
<protein>
    <submittedName>
        <fullName evidence="1">Uncharacterized protein</fullName>
    </submittedName>
</protein>
<dbReference type="EMBL" id="JBHSQJ010000109">
    <property type="protein sequence ID" value="MFC5910334.1"/>
    <property type="molecule type" value="Genomic_DNA"/>
</dbReference>
<name>A0ABW1G6H0_9ACTN</name>
<dbReference type="Proteomes" id="UP001596174">
    <property type="component" value="Unassembled WGS sequence"/>
</dbReference>
<proteinExistence type="predicted"/>
<dbReference type="RefSeq" id="WP_380587312.1">
    <property type="nucleotide sequence ID" value="NZ_JBHSQJ010000109.1"/>
</dbReference>
<accession>A0ABW1G6H0</accession>
<evidence type="ECO:0000313" key="1">
    <source>
        <dbReference type="EMBL" id="MFC5910334.1"/>
    </source>
</evidence>
<evidence type="ECO:0000313" key="2">
    <source>
        <dbReference type="Proteomes" id="UP001596174"/>
    </source>
</evidence>
<reference evidence="2" key="1">
    <citation type="journal article" date="2019" name="Int. J. Syst. Evol. Microbiol.">
        <title>The Global Catalogue of Microorganisms (GCM) 10K type strain sequencing project: providing services to taxonomists for standard genome sequencing and annotation.</title>
        <authorList>
            <consortium name="The Broad Institute Genomics Platform"/>
            <consortium name="The Broad Institute Genome Sequencing Center for Infectious Disease"/>
            <person name="Wu L."/>
            <person name="Ma J."/>
        </authorList>
    </citation>
    <scope>NUCLEOTIDE SEQUENCE [LARGE SCALE GENOMIC DNA]</scope>
    <source>
        <strain evidence="2">JCM 4816</strain>
    </source>
</reference>
<dbReference type="SUPFAM" id="SSF140990">
    <property type="entry name" value="FtsH protease domain-like"/>
    <property type="match status" value="1"/>
</dbReference>
<keyword evidence="2" id="KW-1185">Reference proteome</keyword>
<comment type="caution">
    <text evidence="1">The sequence shown here is derived from an EMBL/GenBank/DDBJ whole genome shotgun (WGS) entry which is preliminary data.</text>
</comment>